<sequence length="73" mass="8561">MRQPFRCHGGRAVNINFRHILTGIGMPGTEYRCETQIERRAIPRQQPAVMHRTRLPLIGRQTGFCTEYRGEHR</sequence>
<name>A0A645FSP2_9ZZZZ</name>
<protein>
    <submittedName>
        <fullName evidence="1">Uncharacterized protein</fullName>
    </submittedName>
</protein>
<proteinExistence type="predicted"/>
<reference evidence="1" key="1">
    <citation type="submission" date="2019-08" db="EMBL/GenBank/DDBJ databases">
        <authorList>
            <person name="Kucharzyk K."/>
            <person name="Murdoch R.W."/>
            <person name="Higgins S."/>
            <person name="Loffler F."/>
        </authorList>
    </citation>
    <scope>NUCLEOTIDE SEQUENCE</scope>
</reference>
<dbReference type="EMBL" id="VSSQ01064613">
    <property type="protein sequence ID" value="MPN17475.1"/>
    <property type="molecule type" value="Genomic_DNA"/>
</dbReference>
<accession>A0A645FSP2</accession>
<gene>
    <name evidence="1" type="ORF">SDC9_164828</name>
</gene>
<organism evidence="1">
    <name type="scientific">bioreactor metagenome</name>
    <dbReference type="NCBI Taxonomy" id="1076179"/>
    <lineage>
        <taxon>unclassified sequences</taxon>
        <taxon>metagenomes</taxon>
        <taxon>ecological metagenomes</taxon>
    </lineage>
</organism>
<dbReference type="AlphaFoldDB" id="A0A645FSP2"/>
<comment type="caution">
    <text evidence="1">The sequence shown here is derived from an EMBL/GenBank/DDBJ whole genome shotgun (WGS) entry which is preliminary data.</text>
</comment>
<evidence type="ECO:0000313" key="1">
    <source>
        <dbReference type="EMBL" id="MPN17475.1"/>
    </source>
</evidence>